<proteinExistence type="predicted"/>
<feature type="signal peptide" evidence="1">
    <location>
        <begin position="1"/>
        <end position="20"/>
    </location>
</feature>
<sequence length="220" mass="26294">MNRSYFTLVLISTFLKLVCGHTERTLHEKRFPPRELKDLGIFHPYQEQIPRHCWNPPRNADIHKCCPIPRLYSDEILDSCGIEKIEEDEEPKRGLSKLACKDGMCLMRKSNLLTEDERVDYEKLRIYLDQWAADNPDFTEAILEAKKHCAYKESAEFSNCDPDHIYVCLTAHIIWHCKFKDTSECKELHEHIEECRPYYYRKEDESLEWHPNTDTKHRYE</sequence>
<dbReference type="Gene3D" id="1.10.238.270">
    <property type="match status" value="1"/>
</dbReference>
<name>A0A9P0N010_SPOLI</name>
<keyword evidence="3" id="KW-1185">Reference proteome</keyword>
<keyword evidence="1" id="KW-0732">Signal</keyword>
<dbReference type="EMBL" id="LR824544">
    <property type="protein sequence ID" value="CAH1636593.1"/>
    <property type="molecule type" value="Genomic_DNA"/>
</dbReference>
<organism evidence="2 3">
    <name type="scientific">Spodoptera littoralis</name>
    <name type="common">Egyptian cotton leafworm</name>
    <dbReference type="NCBI Taxonomy" id="7109"/>
    <lineage>
        <taxon>Eukaryota</taxon>
        <taxon>Metazoa</taxon>
        <taxon>Ecdysozoa</taxon>
        <taxon>Arthropoda</taxon>
        <taxon>Hexapoda</taxon>
        <taxon>Insecta</taxon>
        <taxon>Pterygota</taxon>
        <taxon>Neoptera</taxon>
        <taxon>Endopterygota</taxon>
        <taxon>Lepidoptera</taxon>
        <taxon>Glossata</taxon>
        <taxon>Ditrysia</taxon>
        <taxon>Noctuoidea</taxon>
        <taxon>Noctuidae</taxon>
        <taxon>Amphipyrinae</taxon>
        <taxon>Spodoptera</taxon>
    </lineage>
</organism>
<dbReference type="Proteomes" id="UP001153321">
    <property type="component" value="Chromosome 13"/>
</dbReference>
<protein>
    <submittedName>
        <fullName evidence="2">Uncharacterized protein</fullName>
    </submittedName>
</protein>
<evidence type="ECO:0000313" key="3">
    <source>
        <dbReference type="Proteomes" id="UP001153321"/>
    </source>
</evidence>
<feature type="chain" id="PRO_5040364198" evidence="1">
    <location>
        <begin position="21"/>
        <end position="220"/>
    </location>
</feature>
<gene>
    <name evidence="2" type="ORF">SPLIT_LOCUS1955</name>
</gene>
<accession>A0A9P0N010</accession>
<reference evidence="2" key="1">
    <citation type="submission" date="2022-02" db="EMBL/GenBank/DDBJ databases">
        <authorList>
            <person name="King R."/>
        </authorList>
    </citation>
    <scope>NUCLEOTIDE SEQUENCE</scope>
</reference>
<evidence type="ECO:0000256" key="1">
    <source>
        <dbReference type="SAM" id="SignalP"/>
    </source>
</evidence>
<evidence type="ECO:0000313" key="2">
    <source>
        <dbReference type="EMBL" id="CAH1636593.1"/>
    </source>
</evidence>
<dbReference type="AlphaFoldDB" id="A0A9P0N010"/>